<keyword evidence="8" id="KW-1185">Reference proteome</keyword>
<keyword evidence="5 6" id="KW-0472">Membrane</keyword>
<evidence type="ECO:0008006" key="9">
    <source>
        <dbReference type="Google" id="ProtNLM"/>
    </source>
</evidence>
<feature type="transmembrane region" description="Helical" evidence="6">
    <location>
        <begin position="82"/>
        <end position="107"/>
    </location>
</feature>
<keyword evidence="4 6" id="KW-1133">Transmembrane helix</keyword>
<dbReference type="PANTHER" id="PTHR12191:SF17">
    <property type="entry name" value="ZINC TRANSPORTER ZIP5"/>
    <property type="match status" value="1"/>
</dbReference>
<evidence type="ECO:0000256" key="2">
    <source>
        <dbReference type="ARBA" id="ARBA00006939"/>
    </source>
</evidence>
<accession>A0A9Q1J741</accession>
<sequence>MIEAAPSSECLSVAGARTRALPRPPGPGAFWDGKPGVDGGVAFSQGLAGGLSTTVAVFCHELPHELGLAHAQAAGVQRGCRAALGFLGLLAGTILGHHFAMLSPWILALTTGVFLYVALVDMGGVIMLCIALFEDRIAFNLGDA</sequence>
<dbReference type="SUPFAM" id="SSF55486">
    <property type="entry name" value="Metalloproteases ('zincins'), catalytic domain"/>
    <property type="match status" value="1"/>
</dbReference>
<dbReference type="InterPro" id="IPR003689">
    <property type="entry name" value="ZIP"/>
</dbReference>
<organism evidence="7 8">
    <name type="scientific">Synaphobranchus kaupii</name>
    <name type="common">Kaup's arrowtooth eel</name>
    <dbReference type="NCBI Taxonomy" id="118154"/>
    <lineage>
        <taxon>Eukaryota</taxon>
        <taxon>Metazoa</taxon>
        <taxon>Chordata</taxon>
        <taxon>Craniata</taxon>
        <taxon>Vertebrata</taxon>
        <taxon>Euteleostomi</taxon>
        <taxon>Actinopterygii</taxon>
        <taxon>Neopterygii</taxon>
        <taxon>Teleostei</taxon>
        <taxon>Anguilliformes</taxon>
        <taxon>Synaphobranchidae</taxon>
        <taxon>Synaphobranchus</taxon>
    </lineage>
</organism>
<dbReference type="PANTHER" id="PTHR12191">
    <property type="entry name" value="SOLUTE CARRIER FAMILY 39"/>
    <property type="match status" value="1"/>
</dbReference>
<evidence type="ECO:0000256" key="3">
    <source>
        <dbReference type="ARBA" id="ARBA00022692"/>
    </source>
</evidence>
<comment type="caution">
    <text evidence="7">The sequence shown here is derived from an EMBL/GenBank/DDBJ whole genome shotgun (WGS) entry which is preliminary data.</text>
</comment>
<name>A0A9Q1J741_SYNKA</name>
<reference evidence="7" key="1">
    <citation type="journal article" date="2023" name="Science">
        <title>Genome structures resolve the early diversification of teleost fishes.</title>
        <authorList>
            <person name="Parey E."/>
            <person name="Louis A."/>
            <person name="Montfort J."/>
            <person name="Bouchez O."/>
            <person name="Roques C."/>
            <person name="Iampietro C."/>
            <person name="Lluch J."/>
            <person name="Castinel A."/>
            <person name="Donnadieu C."/>
            <person name="Desvignes T."/>
            <person name="Floi Bucao C."/>
            <person name="Jouanno E."/>
            <person name="Wen M."/>
            <person name="Mejri S."/>
            <person name="Dirks R."/>
            <person name="Jansen H."/>
            <person name="Henkel C."/>
            <person name="Chen W.J."/>
            <person name="Zahm M."/>
            <person name="Cabau C."/>
            <person name="Klopp C."/>
            <person name="Thompson A.W."/>
            <person name="Robinson-Rechavi M."/>
            <person name="Braasch I."/>
            <person name="Lecointre G."/>
            <person name="Bobe J."/>
            <person name="Postlethwait J.H."/>
            <person name="Berthelot C."/>
            <person name="Roest Crollius H."/>
            <person name="Guiguen Y."/>
        </authorList>
    </citation>
    <scope>NUCLEOTIDE SEQUENCE</scope>
    <source>
        <strain evidence="7">WJC10195</strain>
    </source>
</reference>
<gene>
    <name evidence="7" type="ORF">SKAU_G00100970</name>
</gene>
<dbReference type="Proteomes" id="UP001152622">
    <property type="component" value="Chromosome 3"/>
</dbReference>
<comment type="subcellular location">
    <subcellularLocation>
        <location evidence="1">Membrane</location>
        <topology evidence="1">Multi-pass membrane protein</topology>
    </subcellularLocation>
</comment>
<dbReference type="AlphaFoldDB" id="A0A9Q1J741"/>
<evidence type="ECO:0000313" key="8">
    <source>
        <dbReference type="Proteomes" id="UP001152622"/>
    </source>
</evidence>
<evidence type="ECO:0000256" key="6">
    <source>
        <dbReference type="SAM" id="Phobius"/>
    </source>
</evidence>
<dbReference type="GO" id="GO:0030003">
    <property type="term" value="P:intracellular monoatomic cation homeostasis"/>
    <property type="evidence" value="ECO:0007669"/>
    <property type="project" value="TreeGrafter"/>
</dbReference>
<evidence type="ECO:0000256" key="4">
    <source>
        <dbReference type="ARBA" id="ARBA00022989"/>
    </source>
</evidence>
<evidence type="ECO:0000313" key="7">
    <source>
        <dbReference type="EMBL" id="KAJ8370069.1"/>
    </source>
</evidence>
<proteinExistence type="inferred from homology"/>
<dbReference type="Pfam" id="PF02535">
    <property type="entry name" value="Zip"/>
    <property type="match status" value="1"/>
</dbReference>
<dbReference type="OrthoDB" id="200954at2759"/>
<dbReference type="GO" id="GO:0071578">
    <property type="term" value="P:zinc ion import across plasma membrane"/>
    <property type="evidence" value="ECO:0007669"/>
    <property type="project" value="TreeGrafter"/>
</dbReference>
<keyword evidence="3 6" id="KW-0812">Transmembrane</keyword>
<dbReference type="InterPro" id="IPR050799">
    <property type="entry name" value="ZIP_Transporter"/>
</dbReference>
<feature type="transmembrane region" description="Helical" evidence="6">
    <location>
        <begin position="113"/>
        <end position="133"/>
    </location>
</feature>
<dbReference type="GO" id="GO:0140410">
    <property type="term" value="F:monoatomic cation:bicarbonate symporter activity"/>
    <property type="evidence" value="ECO:0007669"/>
    <property type="project" value="TreeGrafter"/>
</dbReference>
<dbReference type="EMBL" id="JAINUF010000003">
    <property type="protein sequence ID" value="KAJ8370069.1"/>
    <property type="molecule type" value="Genomic_DNA"/>
</dbReference>
<dbReference type="GO" id="GO:0005886">
    <property type="term" value="C:plasma membrane"/>
    <property type="evidence" value="ECO:0007669"/>
    <property type="project" value="TreeGrafter"/>
</dbReference>
<dbReference type="GO" id="GO:0005385">
    <property type="term" value="F:zinc ion transmembrane transporter activity"/>
    <property type="evidence" value="ECO:0007669"/>
    <property type="project" value="TreeGrafter"/>
</dbReference>
<evidence type="ECO:0000256" key="5">
    <source>
        <dbReference type="ARBA" id="ARBA00023136"/>
    </source>
</evidence>
<protein>
    <recommendedName>
        <fullName evidence="9">Zinc transporter ZIP13</fullName>
    </recommendedName>
</protein>
<comment type="similarity">
    <text evidence="2">Belongs to the ZIP transporter (TC 2.A.5) family.</text>
</comment>
<evidence type="ECO:0000256" key="1">
    <source>
        <dbReference type="ARBA" id="ARBA00004141"/>
    </source>
</evidence>